<dbReference type="PANTHER" id="PTHR33116">
    <property type="entry name" value="REVERSE TRANSCRIPTASE ZINC-BINDING DOMAIN-CONTAINING PROTEIN-RELATED-RELATED"/>
    <property type="match status" value="1"/>
</dbReference>
<keyword evidence="3" id="KW-1185">Reference proteome</keyword>
<proteinExistence type="predicted"/>
<reference evidence="2 3" key="1">
    <citation type="submission" date="2024-04" db="EMBL/GenBank/DDBJ databases">
        <title>Genome assembly C_amara_ONT_v2.</title>
        <authorList>
            <person name="Yant L."/>
            <person name="Moore C."/>
            <person name="Slenker M."/>
        </authorList>
    </citation>
    <scope>NUCLEOTIDE SEQUENCE [LARGE SCALE GENOMIC DNA]</scope>
    <source>
        <tissue evidence="2">Leaf</tissue>
    </source>
</reference>
<feature type="domain" description="Reverse transcriptase zinc-binding" evidence="1">
    <location>
        <begin position="208"/>
        <end position="300"/>
    </location>
</feature>
<evidence type="ECO:0000313" key="2">
    <source>
        <dbReference type="EMBL" id="KAL1220553.1"/>
    </source>
</evidence>
<name>A0ABD1BTM8_CARAN</name>
<dbReference type="AlphaFoldDB" id="A0ABD1BTM8"/>
<dbReference type="PANTHER" id="PTHR33116:SF86">
    <property type="entry name" value="REVERSE TRANSCRIPTASE DOMAIN-CONTAINING PROTEIN"/>
    <property type="match status" value="1"/>
</dbReference>
<evidence type="ECO:0000313" key="3">
    <source>
        <dbReference type="Proteomes" id="UP001558713"/>
    </source>
</evidence>
<dbReference type="Proteomes" id="UP001558713">
    <property type="component" value="Unassembled WGS sequence"/>
</dbReference>
<protein>
    <submittedName>
        <fullName evidence="2">Mitochondrial protein</fullName>
    </submittedName>
</protein>
<evidence type="ECO:0000259" key="1">
    <source>
        <dbReference type="Pfam" id="PF13966"/>
    </source>
</evidence>
<dbReference type="InterPro" id="IPR026960">
    <property type="entry name" value="RVT-Znf"/>
</dbReference>
<comment type="caution">
    <text evidence="2">The sequence shown here is derived from an EMBL/GenBank/DDBJ whole genome shotgun (WGS) entry which is preliminary data.</text>
</comment>
<organism evidence="2 3">
    <name type="scientific">Cardamine amara subsp. amara</name>
    <dbReference type="NCBI Taxonomy" id="228776"/>
    <lineage>
        <taxon>Eukaryota</taxon>
        <taxon>Viridiplantae</taxon>
        <taxon>Streptophyta</taxon>
        <taxon>Embryophyta</taxon>
        <taxon>Tracheophyta</taxon>
        <taxon>Spermatophyta</taxon>
        <taxon>Magnoliopsida</taxon>
        <taxon>eudicotyledons</taxon>
        <taxon>Gunneridae</taxon>
        <taxon>Pentapetalae</taxon>
        <taxon>rosids</taxon>
        <taxon>malvids</taxon>
        <taxon>Brassicales</taxon>
        <taxon>Brassicaceae</taxon>
        <taxon>Cardamineae</taxon>
        <taxon>Cardamine</taxon>
    </lineage>
</organism>
<dbReference type="Pfam" id="PF13966">
    <property type="entry name" value="zf-RVT"/>
    <property type="match status" value="1"/>
</dbReference>
<dbReference type="EMBL" id="JBANAX010000150">
    <property type="protein sequence ID" value="KAL1220553.1"/>
    <property type="molecule type" value="Genomic_DNA"/>
</dbReference>
<accession>A0ABD1BTM8</accession>
<gene>
    <name evidence="2" type="ORF">V5N11_003262</name>
</gene>
<sequence length="429" mass="49188">MSCFKLPMSLCKRIQSALTRFWWDAKTEKKKITWVSWDKMTNSKRDGGLGFRDIQCFNDAMLEKLSWKLLEDPNCLLARILKGKYYYSYEFLKCAAPASASQGWRGLIVGRDLLLKKLGWAVGNGESIRVWQNQWLSTTGSDSPMGAVEEQFSSLKVKDLFHSKTTAWNITFIQKVLPGYEETILSLKPSKKRGQDKLIWLSNASGKYTTKMGYFAARETKENPEHPPPEMDMQWNKEILSSNTAPKIKRFIWKAVKGALPVGEHLATRQINIDPKCKRCGEVESTMHLLFQCEFAQQVWSETPLWRPINFSVTQSVQEAWHLARKALCLPSTGIEGELLAPWICWNLWKARNNAVFNERRYTTTKTVVKAIVDCKEWASAQRTEAKRNRKMQIPRSKQVEGAITCRSDAAWKANIKTEGLGWSFVKNG</sequence>